<proteinExistence type="predicted"/>
<feature type="transmembrane region" description="Helical" evidence="1">
    <location>
        <begin position="122"/>
        <end position="142"/>
    </location>
</feature>
<keyword evidence="1" id="KW-1133">Transmembrane helix</keyword>
<feature type="transmembrane region" description="Helical" evidence="1">
    <location>
        <begin position="59"/>
        <end position="78"/>
    </location>
</feature>
<keyword evidence="1" id="KW-0812">Transmembrane</keyword>
<protein>
    <submittedName>
        <fullName evidence="2">Uncharacterized protein</fullName>
    </submittedName>
</protein>
<keyword evidence="3" id="KW-1185">Reference proteome</keyword>
<sequence length="154" mass="16970">MMYKVETSPGTPWLVAAAWMSVAAALAHLACIIGGPDWFRFMGAPEPLIRAYENGNDRLVYITIFIGAILAGWGLWAFSAAGWIIRLPLLNTALFLIAAVLLIRAAMIFFPGFWDPQHSGSFRIWTSGICLAMGLCFAIGLWRGWPSLGKRKQP</sequence>
<evidence type="ECO:0000313" key="2">
    <source>
        <dbReference type="EMBL" id="MFC4291020.1"/>
    </source>
</evidence>
<gene>
    <name evidence="2" type="ORF">ACFOWX_01145</name>
</gene>
<evidence type="ECO:0000313" key="3">
    <source>
        <dbReference type="Proteomes" id="UP001595887"/>
    </source>
</evidence>
<dbReference type="RefSeq" id="WP_381420618.1">
    <property type="nucleotide sequence ID" value="NZ_JBHSDH010000006.1"/>
</dbReference>
<feature type="transmembrane region" description="Helical" evidence="1">
    <location>
        <begin position="12"/>
        <end position="39"/>
    </location>
</feature>
<comment type="caution">
    <text evidence="2">The sequence shown here is derived from an EMBL/GenBank/DDBJ whole genome shotgun (WGS) entry which is preliminary data.</text>
</comment>
<dbReference type="Proteomes" id="UP001595887">
    <property type="component" value="Unassembled WGS sequence"/>
</dbReference>
<dbReference type="EMBL" id="JBHSDH010000006">
    <property type="protein sequence ID" value="MFC4291020.1"/>
    <property type="molecule type" value="Genomic_DNA"/>
</dbReference>
<organism evidence="2 3">
    <name type="scientific">Sphingorhabdus arenilitoris</name>
    <dbReference type="NCBI Taxonomy" id="1490041"/>
    <lineage>
        <taxon>Bacteria</taxon>
        <taxon>Pseudomonadati</taxon>
        <taxon>Pseudomonadota</taxon>
        <taxon>Alphaproteobacteria</taxon>
        <taxon>Sphingomonadales</taxon>
        <taxon>Sphingomonadaceae</taxon>
        <taxon>Sphingorhabdus</taxon>
    </lineage>
</organism>
<feature type="transmembrane region" description="Helical" evidence="1">
    <location>
        <begin position="90"/>
        <end position="110"/>
    </location>
</feature>
<keyword evidence="1" id="KW-0472">Membrane</keyword>
<name>A0ABV8RDS0_9SPHN</name>
<evidence type="ECO:0000256" key="1">
    <source>
        <dbReference type="SAM" id="Phobius"/>
    </source>
</evidence>
<accession>A0ABV8RDS0</accession>
<reference evidence="3" key="1">
    <citation type="journal article" date="2019" name="Int. J. Syst. Evol. Microbiol.">
        <title>The Global Catalogue of Microorganisms (GCM) 10K type strain sequencing project: providing services to taxonomists for standard genome sequencing and annotation.</title>
        <authorList>
            <consortium name="The Broad Institute Genomics Platform"/>
            <consortium name="The Broad Institute Genome Sequencing Center for Infectious Disease"/>
            <person name="Wu L."/>
            <person name="Ma J."/>
        </authorList>
    </citation>
    <scope>NUCLEOTIDE SEQUENCE [LARGE SCALE GENOMIC DNA]</scope>
    <source>
        <strain evidence="3">CECT 8531</strain>
    </source>
</reference>